<evidence type="ECO:0000256" key="10">
    <source>
        <dbReference type="ARBA" id="ARBA00038489"/>
    </source>
</evidence>
<dbReference type="PIRSF" id="PIRSF000239">
    <property type="entry name" value="AHPC"/>
    <property type="match status" value="1"/>
</dbReference>
<evidence type="ECO:0000256" key="1">
    <source>
        <dbReference type="ARBA" id="ARBA00003330"/>
    </source>
</evidence>
<dbReference type="InterPro" id="IPR036249">
    <property type="entry name" value="Thioredoxin-like_sf"/>
</dbReference>
<dbReference type="PANTHER" id="PTHR42801">
    <property type="entry name" value="THIOREDOXIN-DEPENDENT PEROXIDE REDUCTASE"/>
    <property type="match status" value="1"/>
</dbReference>
<reference evidence="13 14" key="1">
    <citation type="submission" date="2017-12" db="EMBL/GenBank/DDBJ databases">
        <title>Kangiella profundi FT102 completed genome.</title>
        <authorList>
            <person name="Xu J."/>
            <person name="Wang J."/>
            <person name="Lu Y."/>
        </authorList>
    </citation>
    <scope>NUCLEOTIDE SEQUENCE [LARGE SCALE GENOMIC DNA]</scope>
    <source>
        <strain evidence="13 14">FT102</strain>
    </source>
</reference>
<comment type="subunit">
    <text evidence="2">Monomer.</text>
</comment>
<dbReference type="InterPro" id="IPR024706">
    <property type="entry name" value="Peroxiredoxin_AhpC-typ"/>
</dbReference>
<evidence type="ECO:0000256" key="8">
    <source>
        <dbReference type="ARBA" id="ARBA00023284"/>
    </source>
</evidence>
<dbReference type="AlphaFoldDB" id="A0A2K9ALT0"/>
<sequence length="155" mass="18040">MSQPQLNKKAPNFKLPATGDKTLSLADFKGKNLVIYFYPKDNTPGCTTEGQDFRDHFKQFQKHNTEILGVSRDSVRTHENFRKKHEFPFDLLSDADEEMCKAFDVIKLKKLYGREYMGIERSTFLIDEQGKLKQEWRKVKVKGHVEEVLEAVKAL</sequence>
<protein>
    <recommendedName>
        <fullName evidence="3">thioredoxin-dependent peroxiredoxin</fullName>
        <ecNumber evidence="3">1.11.1.24</ecNumber>
    </recommendedName>
    <alternativeName>
        <fullName evidence="9">Thioredoxin peroxidase</fullName>
    </alternativeName>
    <alternativeName>
        <fullName evidence="11">Thioredoxin-dependent peroxiredoxin Bcp</fullName>
    </alternativeName>
</protein>
<dbReference type="FunFam" id="3.40.30.10:FF:000007">
    <property type="entry name" value="Thioredoxin-dependent thiol peroxidase"/>
    <property type="match status" value="1"/>
</dbReference>
<dbReference type="RefSeq" id="WP_018625677.1">
    <property type="nucleotide sequence ID" value="NZ_BMGO01000002.1"/>
</dbReference>
<keyword evidence="7" id="KW-1015">Disulfide bond</keyword>
<evidence type="ECO:0000256" key="12">
    <source>
        <dbReference type="ARBA" id="ARBA00049091"/>
    </source>
</evidence>
<evidence type="ECO:0000256" key="3">
    <source>
        <dbReference type="ARBA" id="ARBA00013017"/>
    </source>
</evidence>
<dbReference type="Gene3D" id="3.40.30.10">
    <property type="entry name" value="Glutaredoxin"/>
    <property type="match status" value="1"/>
</dbReference>
<dbReference type="EMBL" id="CP025120">
    <property type="protein sequence ID" value="AUD78592.1"/>
    <property type="molecule type" value="Genomic_DNA"/>
</dbReference>
<comment type="catalytic activity">
    <reaction evidence="12">
        <text>a hydroperoxide + [thioredoxin]-dithiol = an alcohol + [thioredoxin]-disulfide + H2O</text>
        <dbReference type="Rhea" id="RHEA:62620"/>
        <dbReference type="Rhea" id="RHEA-COMP:10698"/>
        <dbReference type="Rhea" id="RHEA-COMP:10700"/>
        <dbReference type="ChEBI" id="CHEBI:15377"/>
        <dbReference type="ChEBI" id="CHEBI:29950"/>
        <dbReference type="ChEBI" id="CHEBI:30879"/>
        <dbReference type="ChEBI" id="CHEBI:35924"/>
        <dbReference type="ChEBI" id="CHEBI:50058"/>
        <dbReference type="EC" id="1.11.1.24"/>
    </reaction>
</comment>
<dbReference type="GO" id="GO:0045454">
    <property type="term" value="P:cell redox homeostasis"/>
    <property type="evidence" value="ECO:0007669"/>
    <property type="project" value="TreeGrafter"/>
</dbReference>
<dbReference type="SUPFAM" id="SSF52833">
    <property type="entry name" value="Thioredoxin-like"/>
    <property type="match status" value="1"/>
</dbReference>
<comment type="function">
    <text evidence="1">Thiol-specific peroxidase that catalyzes the reduction of hydrogen peroxide and organic hydroperoxides to water and alcohols, respectively. Plays a role in cell protection against oxidative stress by detoxifying peroxides and as sensor of hydrogen peroxide-mediated signaling events.</text>
</comment>
<gene>
    <name evidence="13" type="ORF">CW740_04715</name>
</gene>
<dbReference type="GO" id="GO:0008379">
    <property type="term" value="F:thioredoxin peroxidase activity"/>
    <property type="evidence" value="ECO:0007669"/>
    <property type="project" value="TreeGrafter"/>
</dbReference>
<keyword evidence="14" id="KW-1185">Reference proteome</keyword>
<evidence type="ECO:0000256" key="11">
    <source>
        <dbReference type="ARBA" id="ARBA00042639"/>
    </source>
</evidence>
<name>A0A2K9ALT0_9GAMM</name>
<dbReference type="KEGG" id="kpd:CW740_04715"/>
<organism evidence="13 14">
    <name type="scientific">Kangiella profundi</name>
    <dbReference type="NCBI Taxonomy" id="1561924"/>
    <lineage>
        <taxon>Bacteria</taxon>
        <taxon>Pseudomonadati</taxon>
        <taxon>Pseudomonadota</taxon>
        <taxon>Gammaproteobacteria</taxon>
        <taxon>Kangiellales</taxon>
        <taxon>Kangiellaceae</taxon>
        <taxon>Kangiella</taxon>
    </lineage>
</organism>
<dbReference type="EC" id="1.11.1.24" evidence="3"/>
<evidence type="ECO:0000313" key="13">
    <source>
        <dbReference type="EMBL" id="AUD78592.1"/>
    </source>
</evidence>
<evidence type="ECO:0000256" key="5">
    <source>
        <dbReference type="ARBA" id="ARBA00022862"/>
    </source>
</evidence>
<keyword evidence="4 13" id="KW-0575">Peroxidase</keyword>
<dbReference type="NCBIfam" id="NF006960">
    <property type="entry name" value="PRK09437.1"/>
    <property type="match status" value="1"/>
</dbReference>
<dbReference type="GO" id="GO:0005737">
    <property type="term" value="C:cytoplasm"/>
    <property type="evidence" value="ECO:0007669"/>
    <property type="project" value="TreeGrafter"/>
</dbReference>
<comment type="similarity">
    <text evidence="10">Belongs to the peroxiredoxin family. BCP/PrxQ subfamily.</text>
</comment>
<evidence type="ECO:0000256" key="4">
    <source>
        <dbReference type="ARBA" id="ARBA00022559"/>
    </source>
</evidence>
<dbReference type="InterPro" id="IPR000866">
    <property type="entry name" value="AhpC/TSA"/>
</dbReference>
<keyword evidence="6" id="KW-0560">Oxidoreductase</keyword>
<dbReference type="PROSITE" id="PS51352">
    <property type="entry name" value="THIOREDOXIN_2"/>
    <property type="match status" value="1"/>
</dbReference>
<dbReference type="Pfam" id="PF00578">
    <property type="entry name" value="AhpC-TSA"/>
    <property type="match status" value="1"/>
</dbReference>
<accession>A0A2K9ALT0</accession>
<dbReference type="CDD" id="cd03017">
    <property type="entry name" value="PRX_BCP"/>
    <property type="match status" value="1"/>
</dbReference>
<dbReference type="PANTHER" id="PTHR42801:SF4">
    <property type="entry name" value="AHPC_TSA FAMILY PROTEIN"/>
    <property type="match status" value="1"/>
</dbReference>
<proteinExistence type="inferred from homology"/>
<keyword evidence="5" id="KW-0049">Antioxidant</keyword>
<dbReference type="GO" id="GO:0034599">
    <property type="term" value="P:cellular response to oxidative stress"/>
    <property type="evidence" value="ECO:0007669"/>
    <property type="project" value="TreeGrafter"/>
</dbReference>
<evidence type="ECO:0000256" key="7">
    <source>
        <dbReference type="ARBA" id="ARBA00023157"/>
    </source>
</evidence>
<evidence type="ECO:0000256" key="9">
    <source>
        <dbReference type="ARBA" id="ARBA00032824"/>
    </source>
</evidence>
<dbReference type="InterPro" id="IPR013766">
    <property type="entry name" value="Thioredoxin_domain"/>
</dbReference>
<dbReference type="Proteomes" id="UP000232693">
    <property type="component" value="Chromosome"/>
</dbReference>
<evidence type="ECO:0000256" key="6">
    <source>
        <dbReference type="ARBA" id="ARBA00023002"/>
    </source>
</evidence>
<keyword evidence="8" id="KW-0676">Redox-active center</keyword>
<dbReference type="InterPro" id="IPR050924">
    <property type="entry name" value="Peroxiredoxin_BCP/PrxQ"/>
</dbReference>
<evidence type="ECO:0000313" key="14">
    <source>
        <dbReference type="Proteomes" id="UP000232693"/>
    </source>
</evidence>
<dbReference type="OrthoDB" id="9812811at2"/>
<evidence type="ECO:0000256" key="2">
    <source>
        <dbReference type="ARBA" id="ARBA00011245"/>
    </source>
</evidence>